<reference evidence="14" key="1">
    <citation type="submission" date="2021-04" db="EMBL/GenBank/DDBJ databases">
        <title>Draft genome of Fusarium avenaceum strain F156N33, isolated from an atmospheric sample in Virginia.</title>
        <authorList>
            <person name="Yang S."/>
            <person name="Vinatzer B.A."/>
            <person name="Coleman J."/>
        </authorList>
    </citation>
    <scope>NUCLEOTIDE SEQUENCE</scope>
    <source>
        <strain evidence="14">F156N33</strain>
    </source>
</reference>
<keyword evidence="13" id="KW-1133">Transmembrane helix</keyword>
<feature type="compositionally biased region" description="Polar residues" evidence="12">
    <location>
        <begin position="1237"/>
        <end position="1247"/>
    </location>
</feature>
<dbReference type="InterPro" id="IPR036291">
    <property type="entry name" value="NAD(P)-bd_dom_sf"/>
</dbReference>
<evidence type="ECO:0000256" key="8">
    <source>
        <dbReference type="ARBA" id="ARBA00023098"/>
    </source>
</evidence>
<feature type="transmembrane region" description="Helical" evidence="13">
    <location>
        <begin position="329"/>
        <end position="350"/>
    </location>
</feature>
<evidence type="ECO:0000256" key="4">
    <source>
        <dbReference type="ARBA" id="ARBA00022824"/>
    </source>
</evidence>
<comment type="catalytic activity">
    <reaction evidence="11">
        <text>sphinganine + NADP(+) = 3-oxosphinganine + NADPH + H(+)</text>
        <dbReference type="Rhea" id="RHEA:22640"/>
        <dbReference type="ChEBI" id="CHEBI:15378"/>
        <dbReference type="ChEBI" id="CHEBI:57783"/>
        <dbReference type="ChEBI" id="CHEBI:57817"/>
        <dbReference type="ChEBI" id="CHEBI:58299"/>
        <dbReference type="ChEBI" id="CHEBI:58349"/>
        <dbReference type="EC" id="1.1.1.102"/>
    </reaction>
    <physiologicalReaction direction="right-to-left" evidence="11">
        <dbReference type="Rhea" id="RHEA:22642"/>
    </physiologicalReaction>
</comment>
<dbReference type="GO" id="GO:0006666">
    <property type="term" value="P:3-keto-sphinganine metabolic process"/>
    <property type="evidence" value="ECO:0007669"/>
    <property type="project" value="InterPro"/>
</dbReference>
<comment type="pathway">
    <text evidence="3">Sphingolipid metabolism.</text>
</comment>
<evidence type="ECO:0000256" key="11">
    <source>
        <dbReference type="ARBA" id="ARBA00048930"/>
    </source>
</evidence>
<feature type="region of interest" description="Disordered" evidence="12">
    <location>
        <begin position="1196"/>
        <end position="1247"/>
    </location>
</feature>
<evidence type="ECO:0000256" key="2">
    <source>
        <dbReference type="ARBA" id="ARBA00004760"/>
    </source>
</evidence>
<feature type="region of interest" description="Disordered" evidence="12">
    <location>
        <begin position="664"/>
        <end position="710"/>
    </location>
</feature>
<keyword evidence="8" id="KW-0443">Lipid metabolism</keyword>
<evidence type="ECO:0000256" key="6">
    <source>
        <dbReference type="ARBA" id="ARBA00022919"/>
    </source>
</evidence>
<feature type="compositionally biased region" description="Basic and acidic residues" evidence="12">
    <location>
        <begin position="591"/>
        <end position="601"/>
    </location>
</feature>
<comment type="subcellular location">
    <subcellularLocation>
        <location evidence="1">Endoplasmic reticulum</location>
    </subcellularLocation>
</comment>
<dbReference type="Gene3D" id="3.40.50.720">
    <property type="entry name" value="NAD(P)-binding Rossmann-like Domain"/>
    <property type="match status" value="1"/>
</dbReference>
<dbReference type="InterPro" id="IPR002347">
    <property type="entry name" value="SDR_fam"/>
</dbReference>
<dbReference type="Pfam" id="PF00106">
    <property type="entry name" value="adh_short"/>
    <property type="match status" value="1"/>
</dbReference>
<dbReference type="PANTHER" id="PTHR43550">
    <property type="entry name" value="3-KETODIHYDROSPHINGOSINE REDUCTASE"/>
    <property type="match status" value="1"/>
</dbReference>
<evidence type="ECO:0000256" key="3">
    <source>
        <dbReference type="ARBA" id="ARBA00004991"/>
    </source>
</evidence>
<dbReference type="GO" id="GO:0030148">
    <property type="term" value="P:sphingolipid biosynthetic process"/>
    <property type="evidence" value="ECO:0007669"/>
    <property type="project" value="InterPro"/>
</dbReference>
<comment type="caution">
    <text evidence="14">The sequence shown here is derived from an EMBL/GenBank/DDBJ whole genome shotgun (WGS) entry which is preliminary data.</text>
</comment>
<keyword evidence="13" id="KW-0812">Transmembrane</keyword>
<evidence type="ECO:0000313" key="15">
    <source>
        <dbReference type="Proteomes" id="UP000782241"/>
    </source>
</evidence>
<dbReference type="SUPFAM" id="SSF51735">
    <property type="entry name" value="NAD(P)-binding Rossmann-fold domains"/>
    <property type="match status" value="1"/>
</dbReference>
<evidence type="ECO:0000256" key="10">
    <source>
        <dbReference type="ARBA" id="ARBA00044737"/>
    </source>
</evidence>
<proteinExistence type="predicted"/>
<feature type="transmembrane region" description="Helical" evidence="13">
    <location>
        <begin position="362"/>
        <end position="382"/>
    </location>
</feature>
<dbReference type="CDD" id="cd08939">
    <property type="entry name" value="KDSR-like_SDR_c"/>
    <property type="match status" value="1"/>
</dbReference>
<evidence type="ECO:0000256" key="7">
    <source>
        <dbReference type="ARBA" id="ARBA00023002"/>
    </source>
</evidence>
<feature type="region of interest" description="Disordered" evidence="12">
    <location>
        <begin position="1138"/>
        <end position="1169"/>
    </location>
</feature>
<feature type="compositionally biased region" description="Basic and acidic residues" evidence="12">
    <location>
        <begin position="516"/>
        <end position="529"/>
    </location>
</feature>
<comment type="pathway">
    <text evidence="2">Lipid metabolism; sphingolipid metabolism.</text>
</comment>
<keyword evidence="15" id="KW-1185">Reference proteome</keyword>
<evidence type="ECO:0000256" key="5">
    <source>
        <dbReference type="ARBA" id="ARBA00022857"/>
    </source>
</evidence>
<dbReference type="PRINTS" id="PR00081">
    <property type="entry name" value="GDHRDH"/>
</dbReference>
<feature type="region of interest" description="Disordered" evidence="12">
    <location>
        <begin position="727"/>
        <end position="761"/>
    </location>
</feature>
<keyword evidence="7" id="KW-0560">Oxidoreductase</keyword>
<evidence type="ECO:0000313" key="14">
    <source>
        <dbReference type="EMBL" id="KAG5656732.1"/>
    </source>
</evidence>
<keyword evidence="4" id="KW-0256">Endoplasmic reticulum</keyword>
<gene>
    <name evidence="14" type="ORF">KAF25_010285</name>
</gene>
<evidence type="ECO:0000256" key="1">
    <source>
        <dbReference type="ARBA" id="ARBA00004240"/>
    </source>
</evidence>
<organism evidence="14 15">
    <name type="scientific">Fusarium avenaceum</name>
    <dbReference type="NCBI Taxonomy" id="40199"/>
    <lineage>
        <taxon>Eukaryota</taxon>
        <taxon>Fungi</taxon>
        <taxon>Dikarya</taxon>
        <taxon>Ascomycota</taxon>
        <taxon>Pezizomycotina</taxon>
        <taxon>Sordariomycetes</taxon>
        <taxon>Hypocreomycetidae</taxon>
        <taxon>Hypocreales</taxon>
        <taxon>Nectriaceae</taxon>
        <taxon>Fusarium</taxon>
        <taxon>Fusarium tricinctum species complex</taxon>
    </lineage>
</organism>
<feature type="compositionally biased region" description="Acidic residues" evidence="12">
    <location>
        <begin position="602"/>
        <end position="617"/>
    </location>
</feature>
<name>A0A9P7GTN8_9HYPO</name>
<dbReference type="AlphaFoldDB" id="A0A9P7GTN8"/>
<keyword evidence="13" id="KW-0472">Membrane</keyword>
<dbReference type="PANTHER" id="PTHR43550:SF3">
    <property type="entry name" value="3-KETODIHYDROSPHINGOSINE REDUCTASE"/>
    <property type="match status" value="1"/>
</dbReference>
<feature type="compositionally biased region" description="Acidic residues" evidence="12">
    <location>
        <begin position="752"/>
        <end position="761"/>
    </location>
</feature>
<dbReference type="EC" id="1.1.1.102" evidence="9"/>
<dbReference type="Proteomes" id="UP000782241">
    <property type="component" value="Unassembled WGS sequence"/>
</dbReference>
<dbReference type="InterPro" id="IPR045022">
    <property type="entry name" value="KDSR-like"/>
</dbReference>
<dbReference type="GO" id="GO:0005789">
    <property type="term" value="C:endoplasmic reticulum membrane"/>
    <property type="evidence" value="ECO:0007669"/>
    <property type="project" value="TreeGrafter"/>
</dbReference>
<comment type="function">
    <text evidence="10">Catalyzes the reduction of 3'-oxosphinganine (3-ketodihydrosphingosine/KDS) to sphinganine (dihydrosphingosine/DHS), the second step of de novo sphingolipid biosynthesis.</text>
</comment>
<accession>A0A9P7GTN8</accession>
<keyword evidence="5" id="KW-0521">NADP</keyword>
<keyword evidence="6" id="KW-0746">Sphingolipid metabolism</keyword>
<dbReference type="EMBL" id="JAGPUO010000020">
    <property type="protein sequence ID" value="KAG5656732.1"/>
    <property type="molecule type" value="Genomic_DNA"/>
</dbReference>
<sequence length="1247" mass="138120">MLTAHDALLQSPFPSCQDAKTSLYTISFAIIELFEIDKMGSFLSRNEFPVEGRTVLITGGSRGLGLAAACQLAAKGANVAIGARDPEVLKEALAQVEKCARSPTQRFFSLTADVTKAAECARVIAEVTAWNDDSPPDIVWCCSGSAHPTLFVDTPIEQLQTMMDSNYFSSAYLAYATLNAWLRPAIDGVVKKTSESRSLASRHIIFTGSFVSLYSFAGFTPYSPSKAAVRSLSDSLSQEMNLYAGAHPDEPRVRIHTVFPATMPTKSLDDENRVKTDVTKALEEGDQILSPDECARRAIAGLERGEELVATSTIIRLVMTTVMGGAIRGGFWTGLANTILSWIVMVVMIFIRWDMDVKVRNWASIAGIATAGVQLSNTLFYLTKTYRNAPHEVRLLAIEMSGLTVTLEHLRDILTTGHAYTKPLFFEGVRNVIQNIQSTQQEIQNLAKSVDDQLLFARLKWYKSKRLLSDIDKHKVTLTLQITILSAAVLVKSTNGFKIQAESLIQAGQASLQADKTLRPKPDPPRERAPSPPVRTKKRLPSPVRQSEIHVRTEDLYGQSSTMKDTLNVPEVGGDESYSVVARTSKAPEGPSHDANDGIKDDESEMISEWGDEEEDEERTRERGTGFDPLSGRIAQFGRDFHLRGDAATFLYKLVYLDEVTAYPPAASDGGSGQETEEDVYSDSSDDSRPRRVTSKIPSRRVNPERQEPGRVVNQLLLAWTSLSKSEIEKGSSESQPSARENLGRQAYVVSEAEDGGEDDSERVRTFMPMPGSPHTQEEVKSNIPEYNSRGRRILRPNQLNKNARNEAYRRPYLGDEEDEQPAYTKYSRPWAYAQAENAYEQTASSQPYSYSYPPGFVPPPPTTFTYPPPPRAPIPVKSTRPEPKPHVVILPYVDPANSELGPTTPKLDIAPCLNMSIVRQGEAPIWDCDKFMSQHGIPGKAIMGALAGDKNLRAMDLVHTLVDGGRLQLVYMRGNDLGETWFVNERPVFLQFLHCGYLPQFFPAKEDDDTAMQQEYVAIGEEWASFEALNLLGLSVNSRKEGRVFLDPSTNWSMIDELAATTLQLRCMRQRRVYNPTFYNSIATFRQKHCEVAPPLCTAIPEMETLPSTTPGPQPFTGADKKEIDVLSFLVTEEPPKVQEEVNRTRNNTQSGNIQPQISITPPPTPKEVQTAEFDASEVASNVSSRSRFSKFVKRYKSGRKQDRLPLPLPSHGPKTGGGHAAYIESEDEDKRPLTPTDSGVGSSIG</sequence>
<feature type="region of interest" description="Disordered" evidence="12">
    <location>
        <begin position="513"/>
        <end position="632"/>
    </location>
</feature>
<feature type="compositionally biased region" description="Acidic residues" evidence="12">
    <location>
        <begin position="675"/>
        <end position="685"/>
    </location>
</feature>
<evidence type="ECO:0000256" key="9">
    <source>
        <dbReference type="ARBA" id="ARBA00026112"/>
    </source>
</evidence>
<evidence type="ECO:0000256" key="12">
    <source>
        <dbReference type="SAM" id="MobiDB-lite"/>
    </source>
</evidence>
<dbReference type="GO" id="GO:0047560">
    <property type="term" value="F:3-dehydrosphinganine reductase activity"/>
    <property type="evidence" value="ECO:0007669"/>
    <property type="project" value="UniProtKB-EC"/>
</dbReference>
<evidence type="ECO:0000256" key="13">
    <source>
        <dbReference type="SAM" id="Phobius"/>
    </source>
</evidence>
<protein>
    <recommendedName>
        <fullName evidence="9">3-dehydrosphinganine reductase</fullName>
        <ecNumber evidence="9">1.1.1.102</ecNumber>
    </recommendedName>
</protein>